<reference evidence="12" key="1">
    <citation type="submission" date="2022-07" db="EMBL/GenBank/DDBJ databases">
        <title>Phylogenomic reconstructions and comparative analyses of Kickxellomycotina fungi.</title>
        <authorList>
            <person name="Reynolds N.K."/>
            <person name="Stajich J.E."/>
            <person name="Barry K."/>
            <person name="Grigoriev I.V."/>
            <person name="Crous P."/>
            <person name="Smith M.E."/>
        </authorList>
    </citation>
    <scope>NUCLEOTIDE SEQUENCE</scope>
    <source>
        <strain evidence="12">RSA 861</strain>
    </source>
</reference>
<dbReference type="InterPro" id="IPR013057">
    <property type="entry name" value="AA_transpt_TM"/>
</dbReference>
<evidence type="ECO:0000256" key="4">
    <source>
        <dbReference type="ARBA" id="ARBA00022554"/>
    </source>
</evidence>
<feature type="transmembrane region" description="Helical" evidence="10">
    <location>
        <begin position="317"/>
        <end position="341"/>
    </location>
</feature>
<feature type="region of interest" description="Disordered" evidence="9">
    <location>
        <begin position="1"/>
        <end position="76"/>
    </location>
</feature>
<keyword evidence="4" id="KW-0926">Vacuole</keyword>
<dbReference type="OrthoDB" id="438545at2759"/>
<feature type="transmembrane region" description="Helical" evidence="10">
    <location>
        <begin position="190"/>
        <end position="210"/>
    </location>
</feature>
<comment type="similarity">
    <text evidence="2">Belongs to the amino acid/polyamine transporter 2 family.</text>
</comment>
<evidence type="ECO:0000256" key="6">
    <source>
        <dbReference type="ARBA" id="ARBA00022970"/>
    </source>
</evidence>
<feature type="transmembrane region" description="Helical" evidence="10">
    <location>
        <begin position="385"/>
        <end position="406"/>
    </location>
</feature>
<dbReference type="GO" id="GO:0015194">
    <property type="term" value="F:L-serine transmembrane transporter activity"/>
    <property type="evidence" value="ECO:0007669"/>
    <property type="project" value="TreeGrafter"/>
</dbReference>
<evidence type="ECO:0000256" key="9">
    <source>
        <dbReference type="SAM" id="MobiDB-lite"/>
    </source>
</evidence>
<keyword evidence="13" id="KW-1185">Reference proteome</keyword>
<dbReference type="GO" id="GO:0005313">
    <property type="term" value="F:L-glutamate transmembrane transporter activity"/>
    <property type="evidence" value="ECO:0007669"/>
    <property type="project" value="TreeGrafter"/>
</dbReference>
<evidence type="ECO:0000313" key="13">
    <source>
        <dbReference type="Proteomes" id="UP001150569"/>
    </source>
</evidence>
<dbReference type="GO" id="GO:0005290">
    <property type="term" value="F:L-histidine transmembrane transporter activity"/>
    <property type="evidence" value="ECO:0007669"/>
    <property type="project" value="TreeGrafter"/>
</dbReference>
<feature type="transmembrane region" description="Helical" evidence="10">
    <location>
        <begin position="136"/>
        <end position="163"/>
    </location>
</feature>
<dbReference type="AlphaFoldDB" id="A0A9W7ZSA4"/>
<organism evidence="12 13">
    <name type="scientific">Tieghemiomyces parasiticus</name>
    <dbReference type="NCBI Taxonomy" id="78921"/>
    <lineage>
        <taxon>Eukaryota</taxon>
        <taxon>Fungi</taxon>
        <taxon>Fungi incertae sedis</taxon>
        <taxon>Zoopagomycota</taxon>
        <taxon>Kickxellomycotina</taxon>
        <taxon>Dimargaritomycetes</taxon>
        <taxon>Dimargaritales</taxon>
        <taxon>Dimargaritaceae</taxon>
        <taxon>Tieghemiomyces</taxon>
    </lineage>
</organism>
<feature type="transmembrane region" description="Helical" evidence="10">
    <location>
        <begin position="279"/>
        <end position="297"/>
    </location>
</feature>
<evidence type="ECO:0000256" key="7">
    <source>
        <dbReference type="ARBA" id="ARBA00022989"/>
    </source>
</evidence>
<feature type="transmembrane region" description="Helical" evidence="10">
    <location>
        <begin position="250"/>
        <end position="267"/>
    </location>
</feature>
<keyword evidence="5 10" id="KW-0812">Transmembrane</keyword>
<keyword evidence="6" id="KW-0029">Amino-acid transport</keyword>
<evidence type="ECO:0000313" key="12">
    <source>
        <dbReference type="EMBL" id="KAJ1910330.1"/>
    </source>
</evidence>
<dbReference type="EMBL" id="JANBPT010001065">
    <property type="protein sequence ID" value="KAJ1910330.1"/>
    <property type="molecule type" value="Genomic_DNA"/>
</dbReference>
<dbReference type="Proteomes" id="UP001150569">
    <property type="component" value="Unassembled WGS sequence"/>
</dbReference>
<dbReference type="GO" id="GO:0005302">
    <property type="term" value="F:L-tyrosine transmembrane transporter activity"/>
    <property type="evidence" value="ECO:0007669"/>
    <property type="project" value="TreeGrafter"/>
</dbReference>
<dbReference type="GO" id="GO:0061459">
    <property type="term" value="F:L-arginine transmembrane transporter activity"/>
    <property type="evidence" value="ECO:0007669"/>
    <property type="project" value="TreeGrafter"/>
</dbReference>
<feature type="transmembrane region" description="Helical" evidence="10">
    <location>
        <begin position="534"/>
        <end position="555"/>
    </location>
</feature>
<comment type="caution">
    <text evidence="12">The sequence shown here is derived from an EMBL/GenBank/DDBJ whole genome shotgun (WGS) entry which is preliminary data.</text>
</comment>
<evidence type="ECO:0000256" key="3">
    <source>
        <dbReference type="ARBA" id="ARBA00022448"/>
    </source>
</evidence>
<evidence type="ECO:0000256" key="1">
    <source>
        <dbReference type="ARBA" id="ARBA00004128"/>
    </source>
</evidence>
<name>A0A9W7ZSA4_9FUNG</name>
<dbReference type="PANTHER" id="PTHR22950">
    <property type="entry name" value="AMINO ACID TRANSPORTER"/>
    <property type="match status" value="1"/>
</dbReference>
<accession>A0A9W7ZSA4</accession>
<protein>
    <recommendedName>
        <fullName evidence="11">Amino acid transporter transmembrane domain-containing protein</fullName>
    </recommendedName>
</protein>
<keyword evidence="8 10" id="KW-0472">Membrane</keyword>
<evidence type="ECO:0000256" key="2">
    <source>
        <dbReference type="ARBA" id="ARBA00008066"/>
    </source>
</evidence>
<feature type="compositionally biased region" description="Pro residues" evidence="9">
    <location>
        <begin position="1"/>
        <end position="10"/>
    </location>
</feature>
<feature type="transmembrane region" description="Helical" evidence="10">
    <location>
        <begin position="353"/>
        <end position="373"/>
    </location>
</feature>
<evidence type="ECO:0000256" key="5">
    <source>
        <dbReference type="ARBA" id="ARBA00022692"/>
    </source>
</evidence>
<dbReference type="PANTHER" id="PTHR22950:SF678">
    <property type="entry name" value="VACUOLAR AMINO ACID TRANSPORTER 5-RELATED"/>
    <property type="match status" value="1"/>
</dbReference>
<feature type="domain" description="Amino acid transporter transmembrane" evidence="11">
    <location>
        <begin position="112"/>
        <end position="586"/>
    </location>
</feature>
<comment type="subcellular location">
    <subcellularLocation>
        <location evidence="1">Vacuole membrane</location>
        <topology evidence="1">Multi-pass membrane protein</topology>
    </subcellularLocation>
</comment>
<dbReference type="GO" id="GO:0000329">
    <property type="term" value="C:fungal-type vacuole membrane"/>
    <property type="evidence" value="ECO:0007669"/>
    <property type="project" value="TreeGrafter"/>
</dbReference>
<gene>
    <name evidence="12" type="ORF">IWQ60_010708</name>
</gene>
<dbReference type="GO" id="GO:0015189">
    <property type="term" value="F:L-lysine transmembrane transporter activity"/>
    <property type="evidence" value="ECO:0007669"/>
    <property type="project" value="TreeGrafter"/>
</dbReference>
<proteinExistence type="inferred from homology"/>
<keyword evidence="3" id="KW-0813">Transport</keyword>
<keyword evidence="7 10" id="KW-1133">Transmembrane helix</keyword>
<feature type="transmembrane region" description="Helical" evidence="10">
    <location>
        <begin position="567"/>
        <end position="591"/>
    </location>
</feature>
<evidence type="ECO:0000259" key="11">
    <source>
        <dbReference type="Pfam" id="PF01490"/>
    </source>
</evidence>
<feature type="transmembrane region" description="Helical" evidence="10">
    <location>
        <begin position="508"/>
        <end position="528"/>
    </location>
</feature>
<sequence length="596" mass="63840">MSPRSPPTSPPLVTRSKSNHSIVSVSSATSARITHRRVEGGGAPGPVDSDAPFAHDEADPAAKGPRGTDAPAGSADGLYAVHVPSRRPSEESTAGSVVGRDLPTANVEEPGATIFSCVVNLCNTILGSGTLAMPTALASVGLLLGSGIVIFSACASSLGLYLLSRCARLTDGRNASFFTVSQLTYPKASLFFDLAIAIKCFGVSISYLIIFGEVMPQVVAAIAELEPKNVMTHLQVDPHPSVLLHMLTSRYFWVTAAMVILTPLSFLRRLDSLRYTSMVALMALIYLVIVVVVNFFDPSRPPPPPGSVSMIKLSPQFFTNLPIFVFAFTCHQNIFTVYNELRDNSPRQVNSTIRIAVSAAASMYLIVGILGYLTFGDDVLPNIILMYQSGPMVTFGQLAIGVLMLLSYPLQCHPCRACLDKVISGHVLPYFASKWDDRSALLSGEDGMLTPSTRSGGDYVAERRQASAGRTGDGYEALPDLDDVLGIEPSTGIVRVPRPAAPVAMSRLMYVTVTLGILSSTYLVAMIVSQLDLVLAFVGSTGSTTVSFILPGLFFYKSRQNAPWSLLKVLSVLLAAYGFFIMTICLSFNVARLFQA</sequence>
<dbReference type="Pfam" id="PF01490">
    <property type="entry name" value="Aa_trans"/>
    <property type="match status" value="1"/>
</dbReference>
<evidence type="ECO:0000256" key="10">
    <source>
        <dbReference type="SAM" id="Phobius"/>
    </source>
</evidence>
<evidence type="ECO:0000256" key="8">
    <source>
        <dbReference type="ARBA" id="ARBA00023136"/>
    </source>
</evidence>
<feature type="compositionally biased region" description="Low complexity" evidence="9">
    <location>
        <begin position="15"/>
        <end position="32"/>
    </location>
</feature>